<evidence type="ECO:0000313" key="2">
    <source>
        <dbReference type="EMBL" id="SMQ54921.1"/>
    </source>
</evidence>
<sequence>MGKTMDLYGKTAFITGGSGGLGKAIAQELAARGAHIALFARREGPLEQAKHEIAAACGSATQEISAVSVDLGNAVEVDEAFRGQSRVPDLLYCTAGGNHAENGFFADIPTTALQSCMSNNYFSSAFAAKSVLGIWTEDDKRCSNVVGLVRRERKIVFISSAAAFACLPGSAAYSPAKCAQRALADTLRIELLRECCPQSQYSMHCAFPADFVSPGFIEEQKTKTLLTKQMQGLDKPLAELMTSFPSSEKVATLVIAAVDRGDFIICEDSLSASALFTAMSGPSPKRGLGIADGLLSIIVNWIAWPYLRRKWQGMTKRSGNQTPLRSPPSWKARLSWKLVGSLHRQATEVRA</sequence>
<accession>A0A1X7S684</accession>
<dbReference type="GO" id="GO:0006666">
    <property type="term" value="P:3-keto-sphinganine metabolic process"/>
    <property type="evidence" value="ECO:0007669"/>
    <property type="project" value="TreeGrafter"/>
</dbReference>
<keyword evidence="1" id="KW-0472">Membrane</keyword>
<keyword evidence="3" id="KW-1185">Reference proteome</keyword>
<dbReference type="InterPro" id="IPR036291">
    <property type="entry name" value="NAD(P)-bd_dom_sf"/>
</dbReference>
<name>A0A1X7S684_ZYMT9</name>
<dbReference type="STRING" id="1276538.A0A1X7S684"/>
<dbReference type="PANTHER" id="PTHR43550:SF3">
    <property type="entry name" value="3-KETODIHYDROSPHINGOSINE REDUCTASE"/>
    <property type="match status" value="1"/>
</dbReference>
<dbReference type="EMBL" id="LT853701">
    <property type="protein sequence ID" value="SMQ54921.1"/>
    <property type="molecule type" value="Genomic_DNA"/>
</dbReference>
<dbReference type="Gene3D" id="3.40.50.720">
    <property type="entry name" value="NAD(P)-binding Rossmann-like Domain"/>
    <property type="match status" value="1"/>
</dbReference>
<dbReference type="InterPro" id="IPR002347">
    <property type="entry name" value="SDR_fam"/>
</dbReference>
<evidence type="ECO:0000313" key="3">
    <source>
        <dbReference type="Proteomes" id="UP000215127"/>
    </source>
</evidence>
<gene>
    <name evidence="2" type="ORF">ZT3D7_G10076</name>
</gene>
<evidence type="ECO:0000256" key="1">
    <source>
        <dbReference type="SAM" id="Phobius"/>
    </source>
</evidence>
<keyword evidence="1" id="KW-1133">Transmembrane helix</keyword>
<proteinExistence type="predicted"/>
<reference evidence="2 3" key="1">
    <citation type="submission" date="2016-06" db="EMBL/GenBank/DDBJ databases">
        <authorList>
            <person name="Kjaerup R.B."/>
            <person name="Dalgaard T.S."/>
            <person name="Juul-Madsen H.R."/>
        </authorList>
    </citation>
    <scope>NUCLEOTIDE SEQUENCE [LARGE SCALE GENOMIC DNA]</scope>
</reference>
<dbReference type="GO" id="GO:0005789">
    <property type="term" value="C:endoplasmic reticulum membrane"/>
    <property type="evidence" value="ECO:0007669"/>
    <property type="project" value="TreeGrafter"/>
</dbReference>
<dbReference type="PRINTS" id="PR00081">
    <property type="entry name" value="GDHRDH"/>
</dbReference>
<organism evidence="2 3">
    <name type="scientific">Zymoseptoria tritici (strain ST99CH_3D7)</name>
    <dbReference type="NCBI Taxonomy" id="1276538"/>
    <lineage>
        <taxon>Eukaryota</taxon>
        <taxon>Fungi</taxon>
        <taxon>Dikarya</taxon>
        <taxon>Ascomycota</taxon>
        <taxon>Pezizomycotina</taxon>
        <taxon>Dothideomycetes</taxon>
        <taxon>Dothideomycetidae</taxon>
        <taxon>Mycosphaerellales</taxon>
        <taxon>Mycosphaerellaceae</taxon>
        <taxon>Zymoseptoria</taxon>
    </lineage>
</organism>
<dbReference type="GO" id="GO:0047560">
    <property type="term" value="F:3-dehydrosphinganine reductase activity"/>
    <property type="evidence" value="ECO:0007669"/>
    <property type="project" value="TreeGrafter"/>
</dbReference>
<dbReference type="Pfam" id="PF00106">
    <property type="entry name" value="adh_short"/>
    <property type="match status" value="1"/>
</dbReference>
<keyword evidence="1" id="KW-0812">Transmembrane</keyword>
<dbReference type="PANTHER" id="PTHR43550">
    <property type="entry name" value="3-KETODIHYDROSPHINGOSINE REDUCTASE"/>
    <property type="match status" value="1"/>
</dbReference>
<protein>
    <recommendedName>
        <fullName evidence="4">Ketoreductase (KR) domain-containing protein</fullName>
    </recommendedName>
</protein>
<dbReference type="AlphaFoldDB" id="A0A1X7S684"/>
<evidence type="ECO:0008006" key="4">
    <source>
        <dbReference type="Google" id="ProtNLM"/>
    </source>
</evidence>
<dbReference type="GO" id="GO:0030148">
    <property type="term" value="P:sphingolipid biosynthetic process"/>
    <property type="evidence" value="ECO:0007669"/>
    <property type="project" value="TreeGrafter"/>
</dbReference>
<feature type="transmembrane region" description="Helical" evidence="1">
    <location>
        <begin position="287"/>
        <end position="307"/>
    </location>
</feature>
<dbReference type="Proteomes" id="UP000215127">
    <property type="component" value="Chromosome 10"/>
</dbReference>
<dbReference type="SUPFAM" id="SSF51735">
    <property type="entry name" value="NAD(P)-binding Rossmann-fold domains"/>
    <property type="match status" value="1"/>
</dbReference>